<evidence type="ECO:0000313" key="3">
    <source>
        <dbReference type="Proteomes" id="UP000291822"/>
    </source>
</evidence>
<evidence type="ECO:0000256" key="1">
    <source>
        <dbReference type="SAM" id="MobiDB-lite"/>
    </source>
</evidence>
<feature type="compositionally biased region" description="Polar residues" evidence="1">
    <location>
        <begin position="1494"/>
        <end position="1509"/>
    </location>
</feature>
<dbReference type="GO" id="GO:0005524">
    <property type="term" value="F:ATP binding"/>
    <property type="evidence" value="ECO:0007669"/>
    <property type="project" value="UniProtKB-KW"/>
</dbReference>
<dbReference type="Gene3D" id="3.40.50.300">
    <property type="entry name" value="P-loop containing nucleotide triphosphate hydrolases"/>
    <property type="match status" value="1"/>
</dbReference>
<name>A0A4R0YTV0_9GAMM</name>
<keyword evidence="3" id="KW-1185">Reference proteome</keyword>
<protein>
    <submittedName>
        <fullName evidence="2">ATP-binding protein</fullName>
    </submittedName>
</protein>
<comment type="caution">
    <text evidence="2">The sequence shown here is derived from an EMBL/GenBank/DDBJ whole genome shotgun (WGS) entry which is preliminary data.</text>
</comment>
<dbReference type="Proteomes" id="UP000291822">
    <property type="component" value="Unassembled WGS sequence"/>
</dbReference>
<reference evidence="2 3" key="1">
    <citation type="submission" date="2019-02" db="EMBL/GenBank/DDBJ databases">
        <title>Dyella amyloliquefaciens sp. nov., isolated from forest soil.</title>
        <authorList>
            <person name="Gao Z.-H."/>
            <person name="Qiu L.-H."/>
        </authorList>
    </citation>
    <scope>NUCLEOTIDE SEQUENCE [LARGE SCALE GENOMIC DNA]</scope>
    <source>
        <strain evidence="2 3">KACC 12747</strain>
    </source>
</reference>
<evidence type="ECO:0000313" key="2">
    <source>
        <dbReference type="EMBL" id="TCI09932.1"/>
    </source>
</evidence>
<accession>A0A4R0YTV0</accession>
<keyword evidence="2" id="KW-0067">ATP-binding</keyword>
<feature type="compositionally biased region" description="Low complexity" evidence="1">
    <location>
        <begin position="1434"/>
        <end position="1449"/>
    </location>
</feature>
<dbReference type="EMBL" id="SJTG01000002">
    <property type="protein sequence ID" value="TCI09932.1"/>
    <property type="molecule type" value="Genomic_DNA"/>
</dbReference>
<gene>
    <name evidence="2" type="ORF">EZM97_13375</name>
</gene>
<dbReference type="RefSeq" id="WP_131407466.1">
    <property type="nucleotide sequence ID" value="NZ_SJTG01000002.1"/>
</dbReference>
<feature type="region of interest" description="Disordered" evidence="1">
    <location>
        <begin position="1428"/>
        <end position="1527"/>
    </location>
</feature>
<organism evidence="2 3">
    <name type="scientific">Dyella soli</name>
    <dbReference type="NCBI Taxonomy" id="522319"/>
    <lineage>
        <taxon>Bacteria</taxon>
        <taxon>Pseudomonadati</taxon>
        <taxon>Pseudomonadota</taxon>
        <taxon>Gammaproteobacteria</taxon>
        <taxon>Lysobacterales</taxon>
        <taxon>Rhodanobacteraceae</taxon>
        <taxon>Dyella</taxon>
    </lineage>
</organism>
<proteinExistence type="predicted"/>
<dbReference type="InterPro" id="IPR027417">
    <property type="entry name" value="P-loop_NTPase"/>
</dbReference>
<keyword evidence="2" id="KW-0547">Nucleotide-binding</keyword>
<sequence length="1527" mass="170140">MTDAPIDLERTFIDLPEDGDFNLRQADLLLLGRGTTQLTWEKLLESQRVLIVSEAGMGKTVECKVQQERLWAQGEPSFYLELSVLARAPFESQLMPEQKERFARWFAAQNERATFFLDSIDELKLTPSSFEYAIRRVAAAIGVGNLHRARIVLTTRPVPMDRHIIEKYLPAPESENVVVGEKYFVSVAMGVGKSMTKSDVPAAPIWRWVALSPLSESQMRALAVQCGVVDVDNLLAAIDAHNAHEFTERPLDFMELCGDWKRHGRIRSHREQVSGDIETKLRSRDERPERAPLALERAREGAERLAFAALMTRRFTIWYGRDADRSRGDSALEPARVLHDFNEDEIRTLLERPLFGFATYGRVRFHHRSVIEFLAAERLRRLVDRGMSVRTLSRLLFATTPVGLRVVKPTMRPVSAWLAQFNSTVRDEVLDRDPSLLLQLADPAVLRLEDRIRALTLYVERYGPGRWRGQDIPSLQIQRFATPNLAPTILALWTPAVSNPEVKETLLQLIGAGRMYTCANIAFGAATAKGSELGPRLHALRVVAELGDTRLSALLDAMVTNPKSLAPELVVSAVVHIFPRHMSVRQLICALRSLADQKKRASGYAYMLPSAIAEARLSPGELKELREGLASMVASTLSWDESRWELVTRREDLVPALLVVCRLEYEGGCASDAWVDVTTLALRVNNPEINAEGQGRALRERLASAEGGLRGRLFWSNDRLIGDYRGKAQDAARRLTRLLERPPLELEWEADADWLRSVLSDARAAPEDRLLVLGASQWLLMRADGALEQLRVLLPCVADAPAIEAELREAIKHIENPPPEPKWARDNARRQEESRKKEAKRYASWSQFWRDVVADPDGAFASSQENTAWNLWSVMGRVGGSGSGWNRGFIERAFNPAVANRLREALKNYWRTDRPTVWSERPAEARNTYRAIWTMGLAGLYAEVETTGWATLLNTSEAELAARYALLELNRLPVWLDDLIDVHPAPVESLVGAELIAELSDQSIEYSMLLQNISQSSRPVIDLILPRVRAWLKTGLAARRAAKVSTRKLEPAIRLVADYGTDVDRKGLVKQATSKLKGNPSTDDVSFWLQVLLRLDAEAALGVLENFASTIPVQARSPVTSWLAALFGDWGGGSVGLEALGHRPELVFRAARLACSHVRFADDNVHDGAYSPDERDHAEHARSMLINMLLNAKGVDAWHAKLTFANAPEVIAFRDRALAVAEQILAEEWDAPPMDEREVVELEQQHEFPPANRADLAMLLQDRLADIGDLLVRDESPREAWSKIQLEREMRREISRALQSMARSAYTLSQEAATGDERETDVRLISARGPLEAVIELKLAEQNYTVVDYEVALRDQLVTRYLAPEHRRVGCLLISIAKDRTWKHPRTGKKMSLEKLLEHLNALAATLVGSLGNDAYLTAKALDLRPRDLSSAGSSSQTTRRVTTSQSASKNDGSASSKKRRSAAAREETGENARAGKGAGGKIGKGRALGMRALSSTSKPANRRTTSGGAQAAGGRAKHSPTEPGKR</sequence>